<evidence type="ECO:0000313" key="17">
    <source>
        <dbReference type="Proteomes" id="UP001208540"/>
    </source>
</evidence>
<dbReference type="Pfam" id="PF00753">
    <property type="entry name" value="Lactamase_B"/>
    <property type="match status" value="1"/>
</dbReference>
<evidence type="ECO:0000256" key="13">
    <source>
        <dbReference type="SAM" id="SignalP"/>
    </source>
</evidence>
<dbReference type="AlphaFoldDB" id="A0AAW5VK20"/>
<comment type="subcellular location">
    <subcellularLocation>
        <location evidence="3">Periplasm</location>
    </subcellularLocation>
</comment>
<evidence type="ECO:0000313" key="18">
    <source>
        <dbReference type="Proteomes" id="UP001208912"/>
    </source>
</evidence>
<dbReference type="Gene3D" id="3.60.15.10">
    <property type="entry name" value="Ribonuclease Z/Hydroxyacylglutathione hydrolase-like"/>
    <property type="match status" value="1"/>
</dbReference>
<dbReference type="InterPro" id="IPR001279">
    <property type="entry name" value="Metallo-B-lactamas"/>
</dbReference>
<evidence type="ECO:0000313" key="15">
    <source>
        <dbReference type="EMBL" id="MCW7528384.1"/>
    </source>
</evidence>
<sequence length="265" mass="29529">MKVVAFTYILLMPLFGLASLTQTQINKGMSVQEIGPDSYLVRETTFSDQNILVTKMSDGSVVVSSSPYDTVDTRELIQWINEKLKPKKIITINTHFHSDGTGGNEAFHEAGAEIWANDITDKLYRENAEKGKATEIKYFGNKPDLKARIEARKVVFADHLIKAQTGKIFDFKGEKVVLKYPGPAHTIDNMVVYFPKRKIIYGTCMVRAENSLGYIGDSDVQSWAKSVQAIQDLEAKIVIPGHGDYGGPELIKRTIQLAKEAATKK</sequence>
<dbReference type="EC" id="3.5.2.6" evidence="6"/>
<dbReference type="GO" id="GO:0017001">
    <property type="term" value="P:antibiotic catabolic process"/>
    <property type="evidence" value="ECO:0007669"/>
    <property type="project" value="InterPro"/>
</dbReference>
<comment type="caution">
    <text evidence="16">The sequence shown here is derived from an EMBL/GenBank/DDBJ whole genome shotgun (WGS) entry which is preliminary data.</text>
</comment>
<evidence type="ECO:0000256" key="6">
    <source>
        <dbReference type="ARBA" id="ARBA00012865"/>
    </source>
</evidence>
<proteinExistence type="inferred from homology"/>
<protein>
    <recommendedName>
        <fullName evidence="6">beta-lactamase</fullName>
        <ecNumber evidence="6">3.5.2.6</ecNumber>
    </recommendedName>
</protein>
<gene>
    <name evidence="15" type="ORF">ND861_18650</name>
    <name evidence="16" type="ORF">ND862_18495</name>
</gene>
<evidence type="ECO:0000256" key="11">
    <source>
        <dbReference type="ARBA" id="ARBA00022833"/>
    </source>
</evidence>
<feature type="domain" description="Metallo-beta-lactamase" evidence="14">
    <location>
        <begin position="35"/>
        <end position="242"/>
    </location>
</feature>
<dbReference type="InterPro" id="IPR036866">
    <property type="entry name" value="RibonucZ/Hydroxyglut_hydro"/>
</dbReference>
<dbReference type="SUPFAM" id="SSF56281">
    <property type="entry name" value="Metallo-hydrolase/oxidoreductase"/>
    <property type="match status" value="1"/>
</dbReference>
<keyword evidence="8 13" id="KW-0732">Signal</keyword>
<dbReference type="SMART" id="SM00849">
    <property type="entry name" value="Lactamase_B"/>
    <property type="match status" value="1"/>
</dbReference>
<dbReference type="GO" id="GO:0008800">
    <property type="term" value="F:beta-lactamase activity"/>
    <property type="evidence" value="ECO:0007669"/>
    <property type="project" value="UniProtKB-EC"/>
</dbReference>
<reference evidence="16 18" key="1">
    <citation type="submission" date="2022-06" db="EMBL/GenBank/DDBJ databases">
        <title>Leptospira isolates from biofilms formed at urban environments.</title>
        <authorList>
            <person name="Ribeiro P.S."/>
            <person name="Sousa T."/>
            <person name="Carvalho N."/>
            <person name="Aburjaile F."/>
            <person name="Neves F."/>
            <person name="Oliveira D."/>
            <person name="Blanco L."/>
            <person name="Lima J."/>
            <person name="Costa F."/>
            <person name="Brenig B."/>
            <person name="Soares S."/>
            <person name="Ramos R."/>
            <person name="Goes-Neto A."/>
            <person name="Matiuzzi M."/>
            <person name="Azevedo V."/>
            <person name="Ristow P."/>
        </authorList>
    </citation>
    <scope>NUCLEOTIDE SEQUENCE</scope>
    <source>
        <strain evidence="15 18">VSF19</strain>
        <strain evidence="16">VSF20</strain>
    </source>
</reference>
<evidence type="ECO:0000259" key="14">
    <source>
        <dbReference type="SMART" id="SM00849"/>
    </source>
</evidence>
<dbReference type="PANTHER" id="PTHR42951:SF4">
    <property type="entry name" value="ACYL-COENZYME A THIOESTERASE MBLAC2"/>
    <property type="match status" value="1"/>
</dbReference>
<keyword evidence="10" id="KW-0378">Hydrolase</keyword>
<keyword evidence="7" id="KW-0479">Metal-binding</keyword>
<accession>A0AAW5VK20</accession>
<keyword evidence="9" id="KW-0574">Periplasm</keyword>
<evidence type="ECO:0000313" key="16">
    <source>
        <dbReference type="EMBL" id="MCW7532213.1"/>
    </source>
</evidence>
<feature type="chain" id="PRO_5043722795" description="beta-lactamase" evidence="13">
    <location>
        <begin position="19"/>
        <end position="265"/>
    </location>
</feature>
<keyword evidence="11" id="KW-0862">Zinc</keyword>
<dbReference type="PROSITE" id="PS00743">
    <property type="entry name" value="BETA_LACTAMASE_B_1"/>
    <property type="match status" value="1"/>
</dbReference>
<dbReference type="InterPro" id="IPR050855">
    <property type="entry name" value="NDM-1-like"/>
</dbReference>
<comment type="catalytic activity">
    <reaction evidence="1">
        <text>a beta-lactam + H2O = a substituted beta-amino acid</text>
        <dbReference type="Rhea" id="RHEA:20401"/>
        <dbReference type="ChEBI" id="CHEBI:15377"/>
        <dbReference type="ChEBI" id="CHEBI:35627"/>
        <dbReference type="ChEBI" id="CHEBI:140347"/>
        <dbReference type="EC" id="3.5.2.6"/>
    </reaction>
</comment>
<keyword evidence="12" id="KW-0046">Antibiotic resistance</keyword>
<keyword evidence="18" id="KW-1185">Reference proteome</keyword>
<dbReference type="InterPro" id="IPR001018">
    <property type="entry name" value="Beta-lactamase_class-B_CS"/>
</dbReference>
<dbReference type="EMBL" id="JAMQPM010000017">
    <property type="protein sequence ID" value="MCW7528384.1"/>
    <property type="molecule type" value="Genomic_DNA"/>
</dbReference>
<dbReference type="GO" id="GO:0008270">
    <property type="term" value="F:zinc ion binding"/>
    <property type="evidence" value="ECO:0007669"/>
    <property type="project" value="InterPro"/>
</dbReference>
<evidence type="ECO:0000256" key="12">
    <source>
        <dbReference type="ARBA" id="ARBA00023251"/>
    </source>
</evidence>
<comment type="subunit">
    <text evidence="5">Monomer.</text>
</comment>
<comment type="cofactor">
    <cofactor evidence="2">
        <name>Zn(2+)</name>
        <dbReference type="ChEBI" id="CHEBI:29105"/>
    </cofactor>
</comment>
<evidence type="ECO:0000256" key="8">
    <source>
        <dbReference type="ARBA" id="ARBA00022729"/>
    </source>
</evidence>
<feature type="signal peptide" evidence="13">
    <location>
        <begin position="1"/>
        <end position="18"/>
    </location>
</feature>
<dbReference type="RefSeq" id="WP_265353468.1">
    <property type="nucleotide sequence ID" value="NZ_JAMQPL010000015.1"/>
</dbReference>
<name>A0AAW5VK20_9LEPT</name>
<evidence type="ECO:0000256" key="4">
    <source>
        <dbReference type="ARBA" id="ARBA00005250"/>
    </source>
</evidence>
<evidence type="ECO:0000256" key="9">
    <source>
        <dbReference type="ARBA" id="ARBA00022764"/>
    </source>
</evidence>
<dbReference type="GO" id="GO:0042597">
    <property type="term" value="C:periplasmic space"/>
    <property type="evidence" value="ECO:0007669"/>
    <property type="project" value="UniProtKB-SubCell"/>
</dbReference>
<dbReference type="Proteomes" id="UP001208540">
    <property type="component" value="Unassembled WGS sequence"/>
</dbReference>
<evidence type="ECO:0000256" key="7">
    <source>
        <dbReference type="ARBA" id="ARBA00022723"/>
    </source>
</evidence>
<evidence type="ECO:0000256" key="2">
    <source>
        <dbReference type="ARBA" id="ARBA00001947"/>
    </source>
</evidence>
<evidence type="ECO:0000256" key="1">
    <source>
        <dbReference type="ARBA" id="ARBA00001526"/>
    </source>
</evidence>
<evidence type="ECO:0000256" key="10">
    <source>
        <dbReference type="ARBA" id="ARBA00022801"/>
    </source>
</evidence>
<evidence type="ECO:0000256" key="5">
    <source>
        <dbReference type="ARBA" id="ARBA00011245"/>
    </source>
</evidence>
<evidence type="ECO:0000256" key="3">
    <source>
        <dbReference type="ARBA" id="ARBA00004418"/>
    </source>
</evidence>
<organism evidence="16 17">
    <name type="scientific">Leptospira soteropolitanensis</name>
    <dbReference type="NCBI Taxonomy" id="2950025"/>
    <lineage>
        <taxon>Bacteria</taxon>
        <taxon>Pseudomonadati</taxon>
        <taxon>Spirochaetota</taxon>
        <taxon>Spirochaetia</taxon>
        <taxon>Leptospirales</taxon>
        <taxon>Leptospiraceae</taxon>
        <taxon>Leptospira</taxon>
    </lineage>
</organism>
<dbReference type="EMBL" id="JAMQPL010000015">
    <property type="protein sequence ID" value="MCW7532213.1"/>
    <property type="molecule type" value="Genomic_DNA"/>
</dbReference>
<dbReference type="GO" id="GO:0046677">
    <property type="term" value="P:response to antibiotic"/>
    <property type="evidence" value="ECO:0007669"/>
    <property type="project" value="UniProtKB-KW"/>
</dbReference>
<dbReference type="PANTHER" id="PTHR42951">
    <property type="entry name" value="METALLO-BETA-LACTAMASE DOMAIN-CONTAINING"/>
    <property type="match status" value="1"/>
</dbReference>
<dbReference type="Proteomes" id="UP001208912">
    <property type="component" value="Unassembled WGS sequence"/>
</dbReference>
<comment type="similarity">
    <text evidence="4">Belongs to the metallo-beta-lactamase superfamily. Class-B beta-lactamase family.</text>
</comment>